<reference evidence="2" key="1">
    <citation type="journal article" date="2012" name="Nat. Biotechnol.">
        <title>Reference genome sequence of the model plant Setaria.</title>
        <authorList>
            <person name="Bennetzen J.L."/>
            <person name="Schmutz J."/>
            <person name="Wang H."/>
            <person name="Percifield R."/>
            <person name="Hawkins J."/>
            <person name="Pontaroli A.C."/>
            <person name="Estep M."/>
            <person name="Feng L."/>
            <person name="Vaughn J.N."/>
            <person name="Grimwood J."/>
            <person name="Jenkins J."/>
            <person name="Barry K."/>
            <person name="Lindquist E."/>
            <person name="Hellsten U."/>
            <person name="Deshpande S."/>
            <person name="Wang X."/>
            <person name="Wu X."/>
            <person name="Mitros T."/>
            <person name="Triplett J."/>
            <person name="Yang X."/>
            <person name="Ye C.Y."/>
            <person name="Mauro-Herrera M."/>
            <person name="Wang L."/>
            <person name="Li P."/>
            <person name="Sharma M."/>
            <person name="Sharma R."/>
            <person name="Ronald P.C."/>
            <person name="Panaud O."/>
            <person name="Kellogg E.A."/>
            <person name="Brutnell T.P."/>
            <person name="Doust A.N."/>
            <person name="Tuskan G.A."/>
            <person name="Rokhsar D."/>
            <person name="Devos K.M."/>
        </authorList>
    </citation>
    <scope>NUCLEOTIDE SEQUENCE [LARGE SCALE GENOMIC DNA]</scope>
    <source>
        <strain evidence="2">cv. Yugu1</strain>
    </source>
</reference>
<keyword evidence="2" id="KW-1185">Reference proteome</keyword>
<accession>K3XP95</accession>
<evidence type="ECO:0000313" key="1">
    <source>
        <dbReference type="EnsemblPlants" id="KQL03605"/>
    </source>
</evidence>
<dbReference type="EMBL" id="AGNK02002774">
    <property type="status" value="NOT_ANNOTATED_CDS"/>
    <property type="molecule type" value="Genomic_DNA"/>
</dbReference>
<evidence type="ECO:0000313" key="2">
    <source>
        <dbReference type="Proteomes" id="UP000004995"/>
    </source>
</evidence>
<organism evidence="1 2">
    <name type="scientific">Setaria italica</name>
    <name type="common">Foxtail millet</name>
    <name type="synonym">Panicum italicum</name>
    <dbReference type="NCBI Taxonomy" id="4555"/>
    <lineage>
        <taxon>Eukaryota</taxon>
        <taxon>Viridiplantae</taxon>
        <taxon>Streptophyta</taxon>
        <taxon>Embryophyta</taxon>
        <taxon>Tracheophyta</taxon>
        <taxon>Spermatophyta</taxon>
        <taxon>Magnoliopsida</taxon>
        <taxon>Liliopsida</taxon>
        <taxon>Poales</taxon>
        <taxon>Poaceae</taxon>
        <taxon>PACMAD clade</taxon>
        <taxon>Panicoideae</taxon>
        <taxon>Panicodae</taxon>
        <taxon>Paniceae</taxon>
        <taxon>Cenchrinae</taxon>
        <taxon>Setaria</taxon>
    </lineage>
</organism>
<sequence length="50" mass="6332">MLYTYMFFFPKCHTQNITIWEYRMKTTYGVCSAITDSHERHVFFSYYYFY</sequence>
<proteinExistence type="predicted"/>
<dbReference type="Gramene" id="KQL03605">
    <property type="protein sequence ID" value="KQL03605"/>
    <property type="gene ID" value="SETIT_003718mg"/>
</dbReference>
<name>K3XP95_SETIT</name>
<dbReference type="HOGENOM" id="CLU_3127831_0_0_1"/>
<dbReference type="Proteomes" id="UP000004995">
    <property type="component" value="Unassembled WGS sequence"/>
</dbReference>
<reference evidence="1" key="2">
    <citation type="submission" date="2018-08" db="UniProtKB">
        <authorList>
            <consortium name="EnsemblPlants"/>
        </authorList>
    </citation>
    <scope>IDENTIFICATION</scope>
    <source>
        <strain evidence="1">Yugu1</strain>
    </source>
</reference>
<dbReference type="InParanoid" id="K3XP95"/>
<protein>
    <submittedName>
        <fullName evidence="1">Uncharacterized protein</fullName>
    </submittedName>
</protein>
<dbReference type="EnsemblPlants" id="KQL03605">
    <property type="protein sequence ID" value="KQL03605"/>
    <property type="gene ID" value="SETIT_003718mg"/>
</dbReference>
<dbReference type="AlphaFoldDB" id="K3XP95"/>